<feature type="compositionally biased region" description="Basic and acidic residues" evidence="3">
    <location>
        <begin position="190"/>
        <end position="207"/>
    </location>
</feature>
<feature type="domain" description="B30.2/SPRY" evidence="4">
    <location>
        <begin position="592"/>
        <end position="790"/>
    </location>
</feature>
<dbReference type="InterPro" id="IPR001870">
    <property type="entry name" value="B30.2/SPRY"/>
</dbReference>
<protein>
    <submittedName>
        <fullName evidence="7 8">Fibronectin type III and SPRY domain-containing protein 2 isoform X1</fullName>
    </submittedName>
</protein>
<feature type="region of interest" description="Disordered" evidence="3">
    <location>
        <begin position="1"/>
        <end position="39"/>
    </location>
</feature>
<dbReference type="AlphaFoldDB" id="A0A6P8P5T0"/>
<dbReference type="Pfam" id="PF00041">
    <property type="entry name" value="fn3"/>
    <property type="match status" value="1"/>
</dbReference>
<dbReference type="InterPro" id="IPR003877">
    <property type="entry name" value="SPRY_dom"/>
</dbReference>
<dbReference type="GeneID" id="117348337"/>
<evidence type="ECO:0000313" key="8">
    <source>
        <dbReference type="RefSeq" id="XP_033776230.1"/>
    </source>
</evidence>
<evidence type="ECO:0000313" key="6">
    <source>
        <dbReference type="Proteomes" id="UP000515159"/>
    </source>
</evidence>
<dbReference type="PRINTS" id="PR01407">
    <property type="entry name" value="BUTYPHLNCDUF"/>
</dbReference>
<dbReference type="PROSITE" id="PS50853">
    <property type="entry name" value="FN3"/>
    <property type="match status" value="2"/>
</dbReference>
<dbReference type="RefSeq" id="XP_033776229.1">
    <property type="nucleotide sequence ID" value="XM_033920338.1"/>
</dbReference>
<proteinExistence type="predicted"/>
<dbReference type="InterPro" id="IPR013783">
    <property type="entry name" value="Ig-like_fold"/>
</dbReference>
<feature type="compositionally biased region" description="Polar residues" evidence="3">
    <location>
        <begin position="1"/>
        <end position="18"/>
    </location>
</feature>
<gene>
    <name evidence="7 8" type="primary">FSD2</name>
</gene>
<dbReference type="Gene3D" id="2.60.120.920">
    <property type="match status" value="1"/>
</dbReference>
<dbReference type="Gene3D" id="2.60.40.10">
    <property type="entry name" value="Immunoglobulins"/>
    <property type="match status" value="2"/>
</dbReference>
<dbReference type="SUPFAM" id="SSF49265">
    <property type="entry name" value="Fibronectin type III"/>
    <property type="match status" value="1"/>
</dbReference>
<evidence type="ECO:0000313" key="7">
    <source>
        <dbReference type="RefSeq" id="XP_033776229.1"/>
    </source>
</evidence>
<keyword evidence="1 2" id="KW-0175">Coiled coil</keyword>
<dbReference type="OrthoDB" id="6232067at2759"/>
<dbReference type="Proteomes" id="UP000515159">
    <property type="component" value="Chromosome 14"/>
</dbReference>
<dbReference type="RefSeq" id="XP_033776230.1">
    <property type="nucleotide sequence ID" value="XM_033920339.1"/>
</dbReference>
<accession>A0A6P8P5T0</accession>
<feature type="coiled-coil region" evidence="2">
    <location>
        <begin position="250"/>
        <end position="369"/>
    </location>
</feature>
<dbReference type="PROSITE" id="PS50188">
    <property type="entry name" value="B302_SPRY"/>
    <property type="match status" value="1"/>
</dbReference>
<dbReference type="SMART" id="SM00060">
    <property type="entry name" value="FN3"/>
    <property type="match status" value="2"/>
</dbReference>
<evidence type="ECO:0000259" key="5">
    <source>
        <dbReference type="PROSITE" id="PS50853"/>
    </source>
</evidence>
<name>A0A6P8P5T0_GEOSA</name>
<keyword evidence="6" id="KW-1185">Reference proteome</keyword>
<dbReference type="KEGG" id="gsh:117348337"/>
<dbReference type="SUPFAM" id="SSF49899">
    <property type="entry name" value="Concanavalin A-like lectins/glucanases"/>
    <property type="match status" value="1"/>
</dbReference>
<dbReference type="Gene3D" id="3.30.160.60">
    <property type="entry name" value="Classic Zinc Finger"/>
    <property type="match status" value="1"/>
</dbReference>
<dbReference type="Pfam" id="PF00622">
    <property type="entry name" value="SPRY"/>
    <property type="match status" value="1"/>
</dbReference>
<dbReference type="SMART" id="SM00449">
    <property type="entry name" value="SPRY"/>
    <property type="match status" value="1"/>
</dbReference>
<dbReference type="CDD" id="cd00063">
    <property type="entry name" value="FN3"/>
    <property type="match status" value="2"/>
</dbReference>
<dbReference type="PANTHER" id="PTHR24099">
    <property type="entry name" value="E3 UBIQUITIN-PROTEIN LIGASE TRIM36-RELATED"/>
    <property type="match status" value="1"/>
</dbReference>
<dbReference type="InterPro" id="IPR013320">
    <property type="entry name" value="ConA-like_dom_sf"/>
</dbReference>
<evidence type="ECO:0000256" key="1">
    <source>
        <dbReference type="ARBA" id="ARBA00023054"/>
    </source>
</evidence>
<evidence type="ECO:0000256" key="2">
    <source>
        <dbReference type="SAM" id="Coils"/>
    </source>
</evidence>
<dbReference type="InterPro" id="IPR043136">
    <property type="entry name" value="B30.2/SPRY_sf"/>
</dbReference>
<sequence length="794" mass="90570">MSSSSMATEPETTSSSPDKVSARDLGHSKDEIASGLIEECDSTEPDGLKFYHMDLYESKERLDIFAEVKVTGDKGHEVSAEQSGEKDQIECSSQKEIDELARLYGLEDDKEIVEDFRVEHMPLPEVSENKESSIQKYNVEHKKIEPQQSMENIEREFGKKMFEDIVQEHDGVSSNCHFDEEAVNDASNEENQRTDIGGKLEDNDRTLSEPTAQQNEEEIPDIYCVTCGTPIRAFEKLFGIHKEHEVTQLANVIEDVKEEIHNNMGKLEEQIAQMENLVVHLEEIFINVEENFARQEQNFEIRYNEVMQALTQRCEDKLQALGEEKKEKLETLYAQLVACGKKLDSSRELIELIQELRKSKEKAEFLKTAVNTADRAEEFFQTDTELELSINQKYENKMIDFSDVQQLMDSINIVPAPSAPVVNPQSPNSATGTSVRVCWSPFSEDTVERYQLYYKPVSDDAPTEKQTEFMMKVKESYCTVYNLVPNTQYEFWVTALNTTGISPASERAVYVTAPSPPKIKPKDCRSCETAALVRWESGNMNPVDSYTVELCKVSTEDHESDITESIVGIPTCESLIQLDPREKYCIHVRAANVGGISERSKPVTIHTTGTFFHLNEETAHPLLSILEDGFTIACQEEESLLDFSYQYNSFTRCVAVMGNLIPVRGKHYWEVDADENVEYRIGVAFEDTNRNGVFGTNNTSWCMRHVVTPSRHKYEFLHCGSTPDVRITITPKKIGILLDYDNWKLSFFNMDLLQHLYTFSCRFQHFVHPFFALEKPGVLRIHNGIGVPESLRSF</sequence>
<dbReference type="InterPro" id="IPR050617">
    <property type="entry name" value="E3_ligase_FN3/SPRY"/>
</dbReference>
<feature type="domain" description="Fibronectin type-III" evidence="5">
    <location>
        <begin position="420"/>
        <end position="516"/>
    </location>
</feature>
<dbReference type="PANTHER" id="PTHR24099:SF6">
    <property type="entry name" value="FIBRONECTIN TYPE III AND SPRY DOMAIN-CONTAINING PROTEIN 2"/>
    <property type="match status" value="1"/>
</dbReference>
<organism evidence="6 8">
    <name type="scientific">Geotrypetes seraphini</name>
    <name type="common">Gaboon caecilian</name>
    <name type="synonym">Caecilia seraphini</name>
    <dbReference type="NCBI Taxonomy" id="260995"/>
    <lineage>
        <taxon>Eukaryota</taxon>
        <taxon>Metazoa</taxon>
        <taxon>Chordata</taxon>
        <taxon>Craniata</taxon>
        <taxon>Vertebrata</taxon>
        <taxon>Euteleostomi</taxon>
        <taxon>Amphibia</taxon>
        <taxon>Gymnophiona</taxon>
        <taxon>Geotrypetes</taxon>
    </lineage>
</organism>
<dbReference type="InterPro" id="IPR036116">
    <property type="entry name" value="FN3_sf"/>
</dbReference>
<dbReference type="InterPro" id="IPR003961">
    <property type="entry name" value="FN3_dom"/>
</dbReference>
<dbReference type="InterPro" id="IPR003879">
    <property type="entry name" value="Butyrophylin_SPRY"/>
</dbReference>
<evidence type="ECO:0000256" key="3">
    <source>
        <dbReference type="SAM" id="MobiDB-lite"/>
    </source>
</evidence>
<feature type="compositionally biased region" description="Basic and acidic residues" evidence="3">
    <location>
        <begin position="20"/>
        <end position="32"/>
    </location>
</feature>
<dbReference type="CTD" id="123722"/>
<feature type="region of interest" description="Disordered" evidence="3">
    <location>
        <begin position="184"/>
        <end position="215"/>
    </location>
</feature>
<reference evidence="7 8" key="1">
    <citation type="submission" date="2025-04" db="UniProtKB">
        <authorList>
            <consortium name="RefSeq"/>
        </authorList>
    </citation>
    <scope>IDENTIFICATION</scope>
</reference>
<feature type="domain" description="Fibronectin type-III" evidence="5">
    <location>
        <begin position="517"/>
        <end position="610"/>
    </location>
</feature>
<evidence type="ECO:0000259" key="4">
    <source>
        <dbReference type="PROSITE" id="PS50188"/>
    </source>
</evidence>